<dbReference type="GO" id="GO:0032456">
    <property type="term" value="P:endocytic recycling"/>
    <property type="evidence" value="ECO:0007669"/>
    <property type="project" value="TreeGrafter"/>
</dbReference>
<dbReference type="PROSITE" id="PS51082">
    <property type="entry name" value="WH2"/>
    <property type="match status" value="1"/>
</dbReference>
<keyword evidence="2" id="KW-0009">Actin-binding</keyword>
<comment type="similarity">
    <text evidence="1">Belongs to the WASH1 family.</text>
</comment>
<evidence type="ECO:0000313" key="6">
    <source>
        <dbReference type="EMBL" id="CAE2301004.1"/>
    </source>
</evidence>
<feature type="compositionally biased region" description="Pro residues" evidence="4">
    <location>
        <begin position="305"/>
        <end position="368"/>
    </location>
</feature>
<accession>A0A7S4KP18</accession>
<keyword evidence="3" id="KW-0175">Coiled coil</keyword>
<feature type="compositionally biased region" description="Basic and acidic residues" evidence="4">
    <location>
        <begin position="392"/>
        <end position="412"/>
    </location>
</feature>
<dbReference type="PRINTS" id="PR01217">
    <property type="entry name" value="PRICHEXTENSN"/>
</dbReference>
<gene>
    <name evidence="6" type="ORF">NAES01612_LOCUS9245</name>
</gene>
<proteinExistence type="inferred from homology"/>
<dbReference type="Pfam" id="PF11945">
    <property type="entry name" value="WASH_WAHD"/>
    <property type="match status" value="1"/>
</dbReference>
<organism evidence="6">
    <name type="scientific">Paramoeba aestuarina</name>
    <dbReference type="NCBI Taxonomy" id="180227"/>
    <lineage>
        <taxon>Eukaryota</taxon>
        <taxon>Amoebozoa</taxon>
        <taxon>Discosea</taxon>
        <taxon>Flabellinia</taxon>
        <taxon>Dactylopodida</taxon>
        <taxon>Paramoebidae</taxon>
        <taxon>Paramoeba</taxon>
    </lineage>
</organism>
<dbReference type="GO" id="GO:0055037">
    <property type="term" value="C:recycling endosome"/>
    <property type="evidence" value="ECO:0007669"/>
    <property type="project" value="TreeGrafter"/>
</dbReference>
<evidence type="ECO:0000256" key="4">
    <source>
        <dbReference type="SAM" id="MobiDB-lite"/>
    </source>
</evidence>
<sequence length="462" mass="49436">MAPTPSGELLTCDRPYGALIVSQGLREQETYVQLCDALQNLTKVIDGVYGKIGDKVDEEQKRITELNQRIANANAKVEHLRTNCTGKATVVHSPAKYPGKVELTTSYNLYERKPSSWKMFHYDTKVKTDKWMQGDGTDPLARGGNLFFEKKHIDLEDPEHLEWEGLGRLPENIQSVSNLLLFNTKENPYKVYMTLDNLAGTDAPAEKPEEGISLVEAPESIFSGDMYMLPELMKDGVAYKPLMEISDLPSFDLPQTLPGLDIVADLGFEDQGFASIAPSSNYPELPGVTGDGATGDDFSLAPEASAPPPPPGDSSAPPPPPPPAPSGNAPPPPPPPPSGAPPPPPPPGGAPPPPPPSGAPPAGLPPAPAESGGSGGRANLLADIRKGKKLRAGKERKPSKKVQEKKEAEKKSSVTTPGDLFGDLITQLSRRRKAFDQPKTAAASADGDDEDLPSLDEWNDDE</sequence>
<dbReference type="GO" id="GO:0003779">
    <property type="term" value="F:actin binding"/>
    <property type="evidence" value="ECO:0007669"/>
    <property type="project" value="UniProtKB-KW"/>
</dbReference>
<reference evidence="6" key="1">
    <citation type="submission" date="2021-01" db="EMBL/GenBank/DDBJ databases">
        <authorList>
            <person name="Corre E."/>
            <person name="Pelletier E."/>
            <person name="Niang G."/>
            <person name="Scheremetjew M."/>
            <person name="Finn R."/>
            <person name="Kale V."/>
            <person name="Holt S."/>
            <person name="Cochrane G."/>
            <person name="Meng A."/>
            <person name="Brown T."/>
            <person name="Cohen L."/>
        </authorList>
    </citation>
    <scope>NUCLEOTIDE SEQUENCE</scope>
    <source>
        <strain evidence="6">SoJaBio B1-5/56/2</strain>
    </source>
</reference>
<dbReference type="PANTHER" id="PTHR23331:SF1">
    <property type="entry name" value="WASH COMPLEX SUBUNIT 1"/>
    <property type="match status" value="1"/>
</dbReference>
<evidence type="ECO:0000256" key="1">
    <source>
        <dbReference type="ARBA" id="ARBA00005602"/>
    </source>
</evidence>
<protein>
    <recommendedName>
        <fullName evidence="5">WH2 domain-containing protein</fullName>
    </recommendedName>
</protein>
<dbReference type="InterPro" id="IPR028290">
    <property type="entry name" value="WASH1"/>
</dbReference>
<evidence type="ECO:0000256" key="3">
    <source>
        <dbReference type="SAM" id="Coils"/>
    </source>
</evidence>
<feature type="compositionally biased region" description="Acidic residues" evidence="4">
    <location>
        <begin position="446"/>
        <end position="462"/>
    </location>
</feature>
<feature type="coiled-coil region" evidence="3">
    <location>
        <begin position="56"/>
        <end position="83"/>
    </location>
</feature>
<dbReference type="GO" id="GO:0042147">
    <property type="term" value="P:retrograde transport, endosome to Golgi"/>
    <property type="evidence" value="ECO:0007669"/>
    <property type="project" value="TreeGrafter"/>
</dbReference>
<dbReference type="GO" id="GO:0006887">
    <property type="term" value="P:exocytosis"/>
    <property type="evidence" value="ECO:0007669"/>
    <property type="project" value="TreeGrafter"/>
</dbReference>
<dbReference type="GO" id="GO:0043014">
    <property type="term" value="F:alpha-tubulin binding"/>
    <property type="evidence" value="ECO:0007669"/>
    <property type="project" value="InterPro"/>
</dbReference>
<dbReference type="InterPro" id="IPR003124">
    <property type="entry name" value="WH2_dom"/>
</dbReference>
<dbReference type="PANTHER" id="PTHR23331">
    <property type="entry name" value="CXYORF1"/>
    <property type="match status" value="1"/>
</dbReference>
<dbReference type="GO" id="GO:0005829">
    <property type="term" value="C:cytosol"/>
    <property type="evidence" value="ECO:0007669"/>
    <property type="project" value="GOC"/>
</dbReference>
<dbReference type="GO" id="GO:0043015">
    <property type="term" value="F:gamma-tubulin binding"/>
    <property type="evidence" value="ECO:0007669"/>
    <property type="project" value="TreeGrafter"/>
</dbReference>
<evidence type="ECO:0000256" key="2">
    <source>
        <dbReference type="ARBA" id="ARBA00023203"/>
    </source>
</evidence>
<name>A0A7S4KP18_9EUKA</name>
<dbReference type="EMBL" id="HBKR01013971">
    <property type="protein sequence ID" value="CAE2301004.1"/>
    <property type="molecule type" value="Transcribed_RNA"/>
</dbReference>
<evidence type="ECO:0000259" key="5">
    <source>
        <dbReference type="PROSITE" id="PS51082"/>
    </source>
</evidence>
<feature type="region of interest" description="Disordered" evidence="4">
    <location>
        <begin position="276"/>
        <end position="462"/>
    </location>
</feature>
<feature type="domain" description="WH2" evidence="5">
    <location>
        <begin position="376"/>
        <end position="393"/>
    </location>
</feature>
<dbReference type="GO" id="GO:0005769">
    <property type="term" value="C:early endosome"/>
    <property type="evidence" value="ECO:0007669"/>
    <property type="project" value="InterPro"/>
</dbReference>
<dbReference type="InterPro" id="IPR021854">
    <property type="entry name" value="WASH1_WAHD"/>
</dbReference>
<dbReference type="AlphaFoldDB" id="A0A7S4KP18"/>
<dbReference type="GO" id="GO:0034314">
    <property type="term" value="P:Arp2/3 complex-mediated actin nucleation"/>
    <property type="evidence" value="ECO:0007669"/>
    <property type="project" value="InterPro"/>
</dbReference>
<dbReference type="GO" id="GO:0071203">
    <property type="term" value="C:WASH complex"/>
    <property type="evidence" value="ECO:0007669"/>
    <property type="project" value="InterPro"/>
</dbReference>